<evidence type="ECO:0000313" key="3">
    <source>
        <dbReference type="EMBL" id="QQD71979.1"/>
    </source>
</evidence>
<gene>
    <name evidence="3" type="ORF">H2515_11150</name>
</gene>
<dbReference type="EMBL" id="CP059488">
    <property type="protein sequence ID" value="QQD71979.1"/>
    <property type="molecule type" value="Genomic_DNA"/>
</dbReference>
<organism evidence="3 4">
    <name type="scientific">Acidithiobacillus ferrivorans</name>
    <dbReference type="NCBI Taxonomy" id="160808"/>
    <lineage>
        <taxon>Bacteria</taxon>
        <taxon>Pseudomonadati</taxon>
        <taxon>Pseudomonadota</taxon>
        <taxon>Acidithiobacillia</taxon>
        <taxon>Acidithiobacillales</taxon>
        <taxon>Acidithiobacillaceae</taxon>
        <taxon>Acidithiobacillus</taxon>
    </lineage>
</organism>
<comment type="function">
    <text evidence="2">Antitoxin component of a type II toxin-antitoxin (TA) system.</text>
</comment>
<proteinExistence type="inferred from homology"/>
<dbReference type="Pfam" id="PF02604">
    <property type="entry name" value="PhdYeFM_antitox"/>
    <property type="match status" value="1"/>
</dbReference>
<evidence type="ECO:0000256" key="1">
    <source>
        <dbReference type="ARBA" id="ARBA00009981"/>
    </source>
</evidence>
<dbReference type="AlphaFoldDB" id="A0A7T5BG69"/>
<reference evidence="3 4" key="1">
    <citation type="submission" date="2020-07" db="EMBL/GenBank/DDBJ databases">
        <title>Complete genome sequence analysis of Acidithiobacillus ferrivorans XJFY6S-08 reveals extreme environmental adaptation to alpine acid mine drainage.</title>
        <authorList>
            <person name="Yan L."/>
            <person name="Ni Y."/>
        </authorList>
    </citation>
    <scope>NUCLEOTIDE SEQUENCE [LARGE SCALE GENOMIC DNA]</scope>
    <source>
        <strain evidence="3 4">XJFY6S-08</strain>
    </source>
</reference>
<comment type="similarity">
    <text evidence="1 2">Belongs to the phD/YefM antitoxin family.</text>
</comment>
<dbReference type="Proteomes" id="UP000595420">
    <property type="component" value="Chromosome"/>
</dbReference>
<dbReference type="InterPro" id="IPR036165">
    <property type="entry name" value="YefM-like_sf"/>
</dbReference>
<accession>A0A7T5BG69</accession>
<dbReference type="InterPro" id="IPR006442">
    <property type="entry name" value="Antitoxin_Phd/YefM"/>
</dbReference>
<dbReference type="SUPFAM" id="SSF143120">
    <property type="entry name" value="YefM-like"/>
    <property type="match status" value="1"/>
</dbReference>
<dbReference type="PANTHER" id="PTHR35377:SF8">
    <property type="entry name" value="ANTITOXIN VAPB22"/>
    <property type="match status" value="1"/>
</dbReference>
<protein>
    <recommendedName>
        <fullName evidence="2">Antitoxin</fullName>
    </recommendedName>
</protein>
<name>A0A7T5BG69_9PROT</name>
<dbReference type="PANTHER" id="PTHR35377">
    <property type="entry name" value="ANTITOXIN VAPB49-RELATED-RELATED"/>
    <property type="match status" value="1"/>
</dbReference>
<sequence length="75" mass="8236">MKTMTVADAKAHLSALLAEVEAGDGVVITRRGKPVARLIPEPRSKGFDWSDLQHWVSAPPRPGLTVAEMRKQDML</sequence>
<evidence type="ECO:0000313" key="4">
    <source>
        <dbReference type="Proteomes" id="UP000595420"/>
    </source>
</evidence>
<evidence type="ECO:0000256" key="2">
    <source>
        <dbReference type="RuleBase" id="RU362080"/>
    </source>
</evidence>
<dbReference type="InterPro" id="IPR051416">
    <property type="entry name" value="phD-YefM_TA_antitoxins"/>
</dbReference>
<dbReference type="NCBIfam" id="TIGR01552">
    <property type="entry name" value="phd_fam"/>
    <property type="match status" value="1"/>
</dbReference>
<dbReference type="RefSeq" id="WP_198660161.1">
    <property type="nucleotide sequence ID" value="NZ_CP059488.1"/>
</dbReference>
<dbReference type="Gene3D" id="3.40.1620.10">
    <property type="entry name" value="YefM-like domain"/>
    <property type="match status" value="1"/>
</dbReference>